<dbReference type="GO" id="GO:0006508">
    <property type="term" value="P:proteolysis"/>
    <property type="evidence" value="ECO:0007669"/>
    <property type="project" value="UniProtKB-KW"/>
</dbReference>
<keyword evidence="4" id="KW-0645">Protease</keyword>
<evidence type="ECO:0000259" key="9">
    <source>
        <dbReference type="PROSITE" id="PS50235"/>
    </source>
</evidence>
<keyword evidence="6" id="KW-0378">Hydrolase</keyword>
<dbReference type="InterPro" id="IPR006615">
    <property type="entry name" value="Pept_C19_DUSP"/>
</dbReference>
<keyword evidence="7" id="KW-0788">Thiol protease</keyword>
<dbReference type="InterPro" id="IPR038765">
    <property type="entry name" value="Papain-like_cys_pep_sf"/>
</dbReference>
<name>A0AAD6VI52_9AGAR</name>
<gene>
    <name evidence="11" type="ORF">GGX14DRAFT_451048</name>
</gene>
<feature type="region of interest" description="Disordered" evidence="8">
    <location>
        <begin position="1"/>
        <end position="57"/>
    </location>
</feature>
<comment type="caution">
    <text evidence="11">The sequence shown here is derived from an EMBL/GenBank/DDBJ whole genome shotgun (WGS) entry which is preliminary data.</text>
</comment>
<reference evidence="11" key="1">
    <citation type="submission" date="2023-03" db="EMBL/GenBank/DDBJ databases">
        <title>Massive genome expansion in bonnet fungi (Mycena s.s.) driven by repeated elements and novel gene families across ecological guilds.</title>
        <authorList>
            <consortium name="Lawrence Berkeley National Laboratory"/>
            <person name="Harder C.B."/>
            <person name="Miyauchi S."/>
            <person name="Viragh M."/>
            <person name="Kuo A."/>
            <person name="Thoen E."/>
            <person name="Andreopoulos B."/>
            <person name="Lu D."/>
            <person name="Skrede I."/>
            <person name="Drula E."/>
            <person name="Henrissat B."/>
            <person name="Morin E."/>
            <person name="Kohler A."/>
            <person name="Barry K."/>
            <person name="LaButti K."/>
            <person name="Morin E."/>
            <person name="Salamov A."/>
            <person name="Lipzen A."/>
            <person name="Mereny Z."/>
            <person name="Hegedus B."/>
            <person name="Baldrian P."/>
            <person name="Stursova M."/>
            <person name="Weitz H."/>
            <person name="Taylor A."/>
            <person name="Grigoriev I.V."/>
            <person name="Nagy L.G."/>
            <person name="Martin F."/>
            <person name="Kauserud H."/>
        </authorList>
    </citation>
    <scope>NUCLEOTIDE SEQUENCE</scope>
    <source>
        <strain evidence="11">9144</strain>
    </source>
</reference>
<dbReference type="CDD" id="cd02674">
    <property type="entry name" value="Peptidase_C19R"/>
    <property type="match status" value="1"/>
</dbReference>
<evidence type="ECO:0000256" key="4">
    <source>
        <dbReference type="ARBA" id="ARBA00022670"/>
    </source>
</evidence>
<dbReference type="InterPro" id="IPR001394">
    <property type="entry name" value="Peptidase_C19_UCH"/>
</dbReference>
<dbReference type="Gene3D" id="3.30.2230.10">
    <property type="entry name" value="DUSP-like"/>
    <property type="match status" value="1"/>
</dbReference>
<dbReference type="SUPFAM" id="SSF54001">
    <property type="entry name" value="Cysteine proteinases"/>
    <property type="match status" value="1"/>
</dbReference>
<evidence type="ECO:0000256" key="6">
    <source>
        <dbReference type="ARBA" id="ARBA00022801"/>
    </source>
</evidence>
<dbReference type="AlphaFoldDB" id="A0AAD6VI52"/>
<feature type="domain" description="USP" evidence="9">
    <location>
        <begin position="388"/>
        <end position="1084"/>
    </location>
</feature>
<dbReference type="EMBL" id="JARJCW010000028">
    <property type="protein sequence ID" value="KAJ7210540.1"/>
    <property type="molecule type" value="Genomic_DNA"/>
</dbReference>
<dbReference type="Gene3D" id="3.90.70.10">
    <property type="entry name" value="Cysteine proteinases"/>
    <property type="match status" value="2"/>
</dbReference>
<dbReference type="PROSITE" id="PS51283">
    <property type="entry name" value="DUSP"/>
    <property type="match status" value="1"/>
</dbReference>
<proteinExistence type="inferred from homology"/>
<dbReference type="PANTHER" id="PTHR21646">
    <property type="entry name" value="UBIQUITIN CARBOXYL-TERMINAL HYDROLASE"/>
    <property type="match status" value="1"/>
</dbReference>
<keyword evidence="12" id="KW-1185">Reference proteome</keyword>
<feature type="compositionally biased region" description="Basic and acidic residues" evidence="8">
    <location>
        <begin position="1240"/>
        <end position="1249"/>
    </location>
</feature>
<dbReference type="InterPro" id="IPR028889">
    <property type="entry name" value="USP"/>
</dbReference>
<feature type="region of interest" description="Disordered" evidence="8">
    <location>
        <begin position="1105"/>
        <end position="1249"/>
    </location>
</feature>
<evidence type="ECO:0000313" key="11">
    <source>
        <dbReference type="EMBL" id="KAJ7210540.1"/>
    </source>
</evidence>
<dbReference type="PROSITE" id="PS00973">
    <property type="entry name" value="USP_2"/>
    <property type="match status" value="1"/>
</dbReference>
<evidence type="ECO:0000256" key="1">
    <source>
        <dbReference type="ARBA" id="ARBA00000707"/>
    </source>
</evidence>
<dbReference type="Pfam" id="PF06337">
    <property type="entry name" value="DUSP"/>
    <property type="match status" value="1"/>
</dbReference>
<feature type="compositionally biased region" description="Low complexity" evidence="8">
    <location>
        <begin position="24"/>
        <end position="34"/>
    </location>
</feature>
<dbReference type="Pfam" id="PF00443">
    <property type="entry name" value="UCH"/>
    <property type="match status" value="1"/>
</dbReference>
<dbReference type="GO" id="GO:0016579">
    <property type="term" value="P:protein deubiquitination"/>
    <property type="evidence" value="ECO:0007669"/>
    <property type="project" value="InterPro"/>
</dbReference>
<accession>A0AAD6VI52</accession>
<protein>
    <recommendedName>
        <fullName evidence="3">ubiquitinyl hydrolase 1</fullName>
        <ecNumber evidence="3">3.4.19.12</ecNumber>
    </recommendedName>
</protein>
<keyword evidence="5" id="KW-0833">Ubl conjugation pathway</keyword>
<dbReference type="SMART" id="SM00695">
    <property type="entry name" value="DUSP"/>
    <property type="match status" value="1"/>
</dbReference>
<dbReference type="PROSITE" id="PS00972">
    <property type="entry name" value="USP_1"/>
    <property type="match status" value="1"/>
</dbReference>
<comment type="similarity">
    <text evidence="2">Belongs to the peptidase C19 family.</text>
</comment>
<dbReference type="Proteomes" id="UP001219525">
    <property type="component" value="Unassembled WGS sequence"/>
</dbReference>
<dbReference type="SUPFAM" id="SSF143791">
    <property type="entry name" value="DUSP-like"/>
    <property type="match status" value="1"/>
</dbReference>
<dbReference type="PANTHER" id="PTHR21646:SF24">
    <property type="entry name" value="UBIQUITIN CARBOXYL-TERMINAL HYDROLASE"/>
    <property type="match status" value="1"/>
</dbReference>
<comment type="catalytic activity">
    <reaction evidence="1">
        <text>Thiol-dependent hydrolysis of ester, thioester, amide, peptide and isopeptide bonds formed by the C-terminal Gly of ubiquitin (a 76-residue protein attached to proteins as an intracellular targeting signal).</text>
        <dbReference type="EC" id="3.4.19.12"/>
    </reaction>
</comment>
<dbReference type="EC" id="3.4.19.12" evidence="3"/>
<feature type="compositionally biased region" description="Pro residues" evidence="8">
    <location>
        <begin position="1"/>
        <end position="11"/>
    </location>
</feature>
<evidence type="ECO:0000313" key="12">
    <source>
        <dbReference type="Proteomes" id="UP001219525"/>
    </source>
</evidence>
<evidence type="ECO:0000256" key="5">
    <source>
        <dbReference type="ARBA" id="ARBA00022786"/>
    </source>
</evidence>
<feature type="compositionally biased region" description="Polar residues" evidence="8">
    <location>
        <begin position="1184"/>
        <end position="1196"/>
    </location>
</feature>
<feature type="domain" description="DUSP" evidence="10">
    <location>
        <begin position="84"/>
        <end position="192"/>
    </location>
</feature>
<evidence type="ECO:0000256" key="7">
    <source>
        <dbReference type="ARBA" id="ARBA00022807"/>
    </source>
</evidence>
<dbReference type="InterPro" id="IPR018200">
    <property type="entry name" value="USP_CS"/>
</dbReference>
<organism evidence="11 12">
    <name type="scientific">Mycena pura</name>
    <dbReference type="NCBI Taxonomy" id="153505"/>
    <lineage>
        <taxon>Eukaryota</taxon>
        <taxon>Fungi</taxon>
        <taxon>Dikarya</taxon>
        <taxon>Basidiomycota</taxon>
        <taxon>Agaricomycotina</taxon>
        <taxon>Agaricomycetes</taxon>
        <taxon>Agaricomycetidae</taxon>
        <taxon>Agaricales</taxon>
        <taxon>Marasmiineae</taxon>
        <taxon>Mycenaceae</taxon>
        <taxon>Mycena</taxon>
    </lineage>
</organism>
<dbReference type="InterPro" id="IPR050185">
    <property type="entry name" value="Ub_carboxyl-term_hydrolase"/>
</dbReference>
<evidence type="ECO:0000256" key="8">
    <source>
        <dbReference type="SAM" id="MobiDB-lite"/>
    </source>
</evidence>
<sequence>MNSTPSSPPSPDSSQPSRKRQRSRSMLSNTSSTSVKRSLSDGPSPDGDPISSLSISDSNADTNAYMSELGEDNFRLAPTYTAMYQSVPPGEKLTRVKAANAERLMPGEAWYLIDRNWWKRWQKACTGVVDKDGPVTEEELGGVDNTPIVDTNGNLRVPLSDGVDYELVPQVVWDDFVTWYGEPKHPLPRSVILRGEKKEPTVELYPLRMSIMRMVSSRAADVETEPALISVSCAESLFSFNSALANKMRPAGIAESTPFRVWKVNRPLPSGFDSEEFLVCDLSTYECENVDGNSRTLEEAGFMHGDVFVVEFKAVDWLVTSVESGPPPLEAAAVAPVTEGPLFPSTEGFFARMGTQRSASPRLSSPFSKFGSLVSSSSTNKPLVPGTLGLGNMGNTCFMNSALQCLAHEPELVEYFLNDVYQEELNRDNPLGMHGAIAEAFGALLQRIWASSGQSTYSPRDFKSQLQRFAPQFSGYQQHDSQELVAFLLDGLHEDLNRVIKKPYVEKPDWEGGGDLELVQLAKKSWDGYMLRNDSVIVDLFQGQYQSTLVCPECQKVSITFDPFMYLTLPLPVQKKWKHNIFYVPWDLTKPHVKIPVEIGRDASFKDLRQLLGRWMGVPPDNLLTLETFAHKFFKSLDDGLLCGEMASTDNIVCYELPCHAQQNRTYKKQPGDPIIIPVYLCDQKPSAARSIMSSSHHGITYFGHPTITVIDPAQATSAEAVYEAIVDRLARWANNARDLYTWEIGASSVATVPLQLNGALADSLVEIKTNGDIVEHPVEALEGDITDEKRVILEDDDDVSMEAVVPDGELVRVGPKQDVFQLKVQPNMKDHGTTSSFVHPGRVEAFSARVENSTAGQPLLHDGDLLLCEFDENMKAFYFGDAHLYEDARWDQWGQFEHPEYEASVRESEEKKNRGISLQDCLDEFTKEEQLGDDDLWYCPRCKKHQQATKKFDLWKAPDVLVVHLKRFSNSRTLRDKIDAFIDFPVHGLDLGDMVGERAAAKRLANEGMSLEGIELGNIDEPLVYDLFGVDEHMGGLGGGHYRAYALNHTNNKWYHFDDSYVTAARAEDSVNANAYLLFYRRRTVDPLGGKTQSKVDAARLQRQVESSEHAAESVTLDLQDDSRDDLGIPGLTTFLPRATELATDSSPSPLREVPPDLDDTLDISLSDDPLVRSGQRFDFPDPSSNRASPASSTEAEGDPEERWHPYTVSPNWSPLRSPGPHSPSENSSLSDMNPFADGHAETHLNID</sequence>
<evidence type="ECO:0000256" key="3">
    <source>
        <dbReference type="ARBA" id="ARBA00012759"/>
    </source>
</evidence>
<dbReference type="PROSITE" id="PS50235">
    <property type="entry name" value="USP_3"/>
    <property type="match status" value="1"/>
</dbReference>
<evidence type="ECO:0000259" key="10">
    <source>
        <dbReference type="PROSITE" id="PS51283"/>
    </source>
</evidence>
<evidence type="ECO:0000256" key="2">
    <source>
        <dbReference type="ARBA" id="ARBA00009085"/>
    </source>
</evidence>
<dbReference type="GO" id="GO:0004843">
    <property type="term" value="F:cysteine-type deubiquitinase activity"/>
    <property type="evidence" value="ECO:0007669"/>
    <property type="project" value="UniProtKB-EC"/>
</dbReference>
<dbReference type="InterPro" id="IPR035927">
    <property type="entry name" value="DUSP-like_sf"/>
</dbReference>